<dbReference type="Gene3D" id="1.10.287.1490">
    <property type="match status" value="1"/>
</dbReference>
<proteinExistence type="predicted"/>
<dbReference type="AlphaFoldDB" id="A0A1U7LK04"/>
<accession>A0A1U7LK04</accession>
<protein>
    <submittedName>
        <fullName evidence="2">Uncharacterized protein</fullName>
    </submittedName>
</protein>
<comment type="caution">
    <text evidence="2">The sequence shown here is derived from an EMBL/GenBank/DDBJ whole genome shotgun (WGS) entry which is preliminary data.</text>
</comment>
<name>A0A1U7LK04_NEOID</name>
<dbReference type="Proteomes" id="UP000186594">
    <property type="component" value="Unassembled WGS sequence"/>
</dbReference>
<sequence length="150" mass="17108">MTVPKVETSSSRPLALCPLRRYDDAYVQLRTIHELEDLRDRFAVMVSRLKESMLQTREEIDQLQVSYKKLQTENEELQKSKFSLEEDLASSTEAHQKETEAHKDEVAALRKEIAELTGKSEAASAELAAIERAGSLMSKKKKTTTFFSRT</sequence>
<organism evidence="2 3">
    <name type="scientific">Neolecta irregularis (strain DAH-3)</name>
    <dbReference type="NCBI Taxonomy" id="1198029"/>
    <lineage>
        <taxon>Eukaryota</taxon>
        <taxon>Fungi</taxon>
        <taxon>Dikarya</taxon>
        <taxon>Ascomycota</taxon>
        <taxon>Taphrinomycotina</taxon>
        <taxon>Neolectales</taxon>
        <taxon>Neolectaceae</taxon>
        <taxon>Neolecta</taxon>
    </lineage>
</organism>
<feature type="compositionally biased region" description="Basic and acidic residues" evidence="1">
    <location>
        <begin position="94"/>
        <end position="105"/>
    </location>
</feature>
<feature type="region of interest" description="Disordered" evidence="1">
    <location>
        <begin position="83"/>
        <end position="105"/>
    </location>
</feature>
<dbReference type="EMBL" id="LXFE01002636">
    <property type="protein sequence ID" value="OLL22923.1"/>
    <property type="molecule type" value="Genomic_DNA"/>
</dbReference>
<gene>
    <name evidence="2" type="ORF">NEOLI_000230</name>
</gene>
<keyword evidence="3" id="KW-1185">Reference proteome</keyword>
<reference evidence="2 3" key="1">
    <citation type="submission" date="2016-04" db="EMBL/GenBank/DDBJ databases">
        <title>Evolutionary innovation and constraint leading to complex multicellularity in the Ascomycota.</title>
        <authorList>
            <person name="Cisse O."/>
            <person name="Nguyen A."/>
            <person name="Hewitt D.A."/>
            <person name="Jedd G."/>
            <person name="Stajich J.E."/>
        </authorList>
    </citation>
    <scope>NUCLEOTIDE SEQUENCE [LARGE SCALE GENOMIC DNA]</scope>
    <source>
        <strain evidence="2 3">DAH-3</strain>
    </source>
</reference>
<evidence type="ECO:0000313" key="3">
    <source>
        <dbReference type="Proteomes" id="UP000186594"/>
    </source>
</evidence>
<evidence type="ECO:0000256" key="1">
    <source>
        <dbReference type="SAM" id="MobiDB-lite"/>
    </source>
</evidence>
<evidence type="ECO:0000313" key="2">
    <source>
        <dbReference type="EMBL" id="OLL22923.1"/>
    </source>
</evidence>